<dbReference type="Gene3D" id="1.10.287.70">
    <property type="match status" value="1"/>
</dbReference>
<dbReference type="FunFam" id="1.10.287.70:FF:000030">
    <property type="entry name" value="Cyclic nucleotide-gated channel alpha 3"/>
    <property type="match status" value="1"/>
</dbReference>
<evidence type="ECO:0000256" key="2">
    <source>
        <dbReference type="ARBA" id="ARBA00022448"/>
    </source>
</evidence>
<evidence type="ECO:0000256" key="7">
    <source>
        <dbReference type="ARBA" id="ARBA00022989"/>
    </source>
</evidence>
<feature type="region of interest" description="Disordered" evidence="14">
    <location>
        <begin position="1"/>
        <end position="61"/>
    </location>
</feature>
<feature type="compositionally biased region" description="Polar residues" evidence="14">
    <location>
        <begin position="13"/>
        <end position="27"/>
    </location>
</feature>
<keyword evidence="18" id="KW-1185">Reference proteome</keyword>
<evidence type="ECO:0000256" key="13">
    <source>
        <dbReference type="ARBA" id="ARBA00023305"/>
    </source>
</evidence>
<dbReference type="Pfam" id="PF00027">
    <property type="entry name" value="cNMP_binding"/>
    <property type="match status" value="1"/>
</dbReference>
<evidence type="ECO:0000313" key="18">
    <source>
        <dbReference type="Proteomes" id="UP001142489"/>
    </source>
</evidence>
<keyword evidence="13" id="KW-0844">Vision</keyword>
<keyword evidence="6" id="KW-0547">Nucleotide-binding</keyword>
<dbReference type="FunFam" id="1.20.5.300:FF:000002">
    <property type="entry name" value="Cyclic nucleotide-gated channel alpha 3"/>
    <property type="match status" value="1"/>
</dbReference>
<feature type="transmembrane region" description="Helical" evidence="15">
    <location>
        <begin position="290"/>
        <end position="312"/>
    </location>
</feature>
<feature type="domain" description="Cyclic nucleotide-binding" evidence="16">
    <location>
        <begin position="394"/>
        <end position="500"/>
    </location>
</feature>
<keyword evidence="8" id="KW-0406">Ion transport</keyword>
<dbReference type="GO" id="GO:0044877">
    <property type="term" value="F:protein-containing complex binding"/>
    <property type="evidence" value="ECO:0007669"/>
    <property type="project" value="TreeGrafter"/>
</dbReference>
<keyword evidence="12" id="KW-0407">Ion channel</keyword>
<dbReference type="InterPro" id="IPR032406">
    <property type="entry name" value="CLZ_dom"/>
</dbReference>
<evidence type="ECO:0000313" key="17">
    <source>
        <dbReference type="EMBL" id="KAJ7326629.1"/>
    </source>
</evidence>
<evidence type="ECO:0000259" key="16">
    <source>
        <dbReference type="PROSITE" id="PS50042"/>
    </source>
</evidence>
<evidence type="ECO:0000256" key="15">
    <source>
        <dbReference type="SAM" id="Phobius"/>
    </source>
</evidence>
<keyword evidence="10" id="KW-0114">cAMP</keyword>
<evidence type="ECO:0000256" key="12">
    <source>
        <dbReference type="ARBA" id="ARBA00023303"/>
    </source>
</evidence>
<evidence type="ECO:0000256" key="11">
    <source>
        <dbReference type="ARBA" id="ARBA00023286"/>
    </source>
</evidence>
<keyword evidence="3" id="KW-0116">cAMP-binding</keyword>
<dbReference type="GO" id="GO:0005222">
    <property type="term" value="F:intracellularly cAMP-activated cation channel activity"/>
    <property type="evidence" value="ECO:0007669"/>
    <property type="project" value="TreeGrafter"/>
</dbReference>
<dbReference type="GO" id="GO:0030553">
    <property type="term" value="F:cGMP binding"/>
    <property type="evidence" value="ECO:0007669"/>
    <property type="project" value="TreeGrafter"/>
</dbReference>
<dbReference type="Pfam" id="PF16526">
    <property type="entry name" value="CLZ"/>
    <property type="match status" value="1"/>
</dbReference>
<dbReference type="GO" id="GO:0005223">
    <property type="term" value="F:intracellularly cGMP-activated cation channel activity"/>
    <property type="evidence" value="ECO:0007669"/>
    <property type="project" value="TreeGrafter"/>
</dbReference>
<keyword evidence="9 15" id="KW-0472">Membrane</keyword>
<dbReference type="PROSITE" id="PS50042">
    <property type="entry name" value="CNMP_BINDING_3"/>
    <property type="match status" value="1"/>
</dbReference>
<evidence type="ECO:0000256" key="9">
    <source>
        <dbReference type="ARBA" id="ARBA00023136"/>
    </source>
</evidence>
<keyword evidence="7 15" id="KW-1133">Transmembrane helix</keyword>
<dbReference type="InterPro" id="IPR014710">
    <property type="entry name" value="RmlC-like_jellyroll"/>
</dbReference>
<feature type="compositionally biased region" description="Basic and acidic residues" evidence="14">
    <location>
        <begin position="28"/>
        <end position="61"/>
    </location>
</feature>
<dbReference type="SUPFAM" id="SSF81324">
    <property type="entry name" value="Voltage-gated potassium channels"/>
    <property type="match status" value="1"/>
</dbReference>
<keyword evidence="4" id="KW-0716">Sensory transduction</keyword>
<dbReference type="Pfam" id="PF00520">
    <property type="entry name" value="Ion_trans"/>
    <property type="match status" value="1"/>
</dbReference>
<evidence type="ECO:0000256" key="5">
    <source>
        <dbReference type="ARBA" id="ARBA00022692"/>
    </source>
</evidence>
<dbReference type="Gene3D" id="2.60.120.10">
    <property type="entry name" value="Jelly Rolls"/>
    <property type="match status" value="1"/>
</dbReference>
<gene>
    <name evidence="17" type="ORF">JRQ81_016388</name>
</gene>
<dbReference type="InterPro" id="IPR005821">
    <property type="entry name" value="Ion_trans_dom"/>
</dbReference>
<dbReference type="GO" id="GO:0017071">
    <property type="term" value="C:intracellular cyclic nucleotide activated cation channel complex"/>
    <property type="evidence" value="ECO:0007669"/>
    <property type="project" value="TreeGrafter"/>
</dbReference>
<dbReference type="PROSITE" id="PS00888">
    <property type="entry name" value="CNMP_BINDING_1"/>
    <property type="match status" value="1"/>
</dbReference>
<evidence type="ECO:0000256" key="3">
    <source>
        <dbReference type="ARBA" id="ARBA00022566"/>
    </source>
</evidence>
<dbReference type="GO" id="GO:0007601">
    <property type="term" value="P:visual perception"/>
    <property type="evidence" value="ECO:0007669"/>
    <property type="project" value="UniProtKB-KW"/>
</dbReference>
<dbReference type="Proteomes" id="UP001142489">
    <property type="component" value="Unassembled WGS sequence"/>
</dbReference>
<dbReference type="FunFam" id="1.10.287.630:FF:000001">
    <property type="entry name" value="Cyclic nucleotide-gated channel alpha 3"/>
    <property type="match status" value="1"/>
</dbReference>
<dbReference type="PROSITE" id="PS00889">
    <property type="entry name" value="CNMP_BINDING_2"/>
    <property type="match status" value="1"/>
</dbReference>
<sequence>MTTRVGVIKTPQEHLNVQSLTKQGRNASTEKLEDSKSSKSDGEKEKDTTVKENKSDQKKTKDTEEKKKEVFVIDPSGNLYYNWLFCITLPVMYNWTMIIARACFDELQSNNLEMWFIFDYMSDTIYVADMFVRTRTGYLEQGLLVKEEIKLKKRYKGTVQFKLDVLSIIPTDFLYFKLGLNYPEIRINRLLRISRMFEFFQQTETRTSYPNIFRISNLVMYIIIIIHWNACMYFSISKAIGFGTDTWVYPNVTHPEFGRLARKYVYSLYWSTLTLTTIGETPPPVRDVEYFFVVVDFLVGVLIFATIVGNIGSMISNMNAAREEFQARIDAIKQYMEFRKVSKDLEKRVIKWFDYLWTNKKAVDERKVLKFLPDKLRAEIAINVHLETLKKVRIFADCEAGLLVELVLKLQPQVYSPGDYICRKGDIGREMYIIKEGKLAVVADDGVTQHVVLSDGSYFGEISILNIKGSKAGNRRTANIRSIGYSDLFCLHKDDLMEALIEYPDAKALLEEKGREILMKDGLLDLEVANTGKDPQEIEEKVYQLEIMVDNLQTRFARLLAEYGAAQQKLKTRLTEVENILKPHMGFDFSNLEEMEIDFGQ</sequence>
<keyword evidence="5 15" id="KW-0812">Transmembrane</keyword>
<evidence type="ECO:0000256" key="6">
    <source>
        <dbReference type="ARBA" id="ARBA00022741"/>
    </source>
</evidence>
<feature type="transmembrane region" description="Helical" evidence="15">
    <location>
        <begin position="218"/>
        <end position="236"/>
    </location>
</feature>
<dbReference type="PANTHER" id="PTHR45638">
    <property type="entry name" value="CYCLIC NUCLEOTIDE-GATED CATION CHANNEL SUBUNIT A"/>
    <property type="match status" value="1"/>
</dbReference>
<evidence type="ECO:0000256" key="4">
    <source>
        <dbReference type="ARBA" id="ARBA00022606"/>
    </source>
</evidence>
<evidence type="ECO:0000256" key="8">
    <source>
        <dbReference type="ARBA" id="ARBA00023065"/>
    </source>
</evidence>
<name>A0A9Q0XVF3_9SAUR</name>
<dbReference type="EMBL" id="JAPFRF010000007">
    <property type="protein sequence ID" value="KAJ7326629.1"/>
    <property type="molecule type" value="Genomic_DNA"/>
</dbReference>
<evidence type="ECO:0000256" key="1">
    <source>
        <dbReference type="ARBA" id="ARBA00004141"/>
    </source>
</evidence>
<dbReference type="FunFam" id="2.60.120.10:FF:000002">
    <property type="entry name" value="Cyclic nucleotide gated channel alpha 1a"/>
    <property type="match status" value="1"/>
</dbReference>
<dbReference type="InterPro" id="IPR018490">
    <property type="entry name" value="cNMP-bd_dom_sf"/>
</dbReference>
<dbReference type="PANTHER" id="PTHR45638:SF9">
    <property type="entry name" value="CYCLIC NUCLEOTIDE-GATED CHANNEL ROD PHOTORECEPTOR SUBUNIT ALPHA"/>
    <property type="match status" value="1"/>
</dbReference>
<dbReference type="Gene3D" id="1.10.287.630">
    <property type="entry name" value="Helix hairpin bin"/>
    <property type="match status" value="1"/>
</dbReference>
<dbReference type="InterPro" id="IPR018488">
    <property type="entry name" value="cNMP-bd_CS"/>
</dbReference>
<dbReference type="OrthoDB" id="421226at2759"/>
<dbReference type="Gene3D" id="1.20.5.300">
    <property type="match status" value="1"/>
</dbReference>
<dbReference type="InterPro" id="IPR000595">
    <property type="entry name" value="cNMP-bd_dom"/>
</dbReference>
<dbReference type="SUPFAM" id="SSF51206">
    <property type="entry name" value="cAMP-binding domain-like"/>
    <property type="match status" value="1"/>
</dbReference>
<dbReference type="AlphaFoldDB" id="A0A9Q0XVF3"/>
<dbReference type="GO" id="GO:0030552">
    <property type="term" value="F:cAMP binding"/>
    <property type="evidence" value="ECO:0007669"/>
    <property type="project" value="UniProtKB-KW"/>
</dbReference>
<reference evidence="17" key="1">
    <citation type="journal article" date="2023" name="DNA Res.">
        <title>Chromosome-level genome assembly of Phrynocephalus forsythii using third-generation DNA sequencing and Hi-C analysis.</title>
        <authorList>
            <person name="Qi Y."/>
            <person name="Zhao W."/>
            <person name="Zhao Y."/>
            <person name="Niu C."/>
            <person name="Cao S."/>
            <person name="Zhang Y."/>
        </authorList>
    </citation>
    <scope>NUCLEOTIDE SEQUENCE</scope>
    <source>
        <tissue evidence="17">Muscle</tissue>
    </source>
</reference>
<proteinExistence type="predicted"/>
<keyword evidence="2" id="KW-0813">Transport</keyword>
<keyword evidence="11" id="KW-1071">Ligand-gated ion channel</keyword>
<organism evidence="17 18">
    <name type="scientific">Phrynocephalus forsythii</name>
    <dbReference type="NCBI Taxonomy" id="171643"/>
    <lineage>
        <taxon>Eukaryota</taxon>
        <taxon>Metazoa</taxon>
        <taxon>Chordata</taxon>
        <taxon>Craniata</taxon>
        <taxon>Vertebrata</taxon>
        <taxon>Euteleostomi</taxon>
        <taxon>Lepidosauria</taxon>
        <taxon>Squamata</taxon>
        <taxon>Bifurcata</taxon>
        <taxon>Unidentata</taxon>
        <taxon>Episquamata</taxon>
        <taxon>Toxicofera</taxon>
        <taxon>Iguania</taxon>
        <taxon>Acrodonta</taxon>
        <taxon>Agamidae</taxon>
        <taxon>Agaminae</taxon>
        <taxon>Phrynocephalus</taxon>
    </lineage>
</organism>
<accession>A0A9Q0XVF3</accession>
<comment type="caution">
    <text evidence="17">The sequence shown here is derived from an EMBL/GenBank/DDBJ whole genome shotgun (WGS) entry which is preliminary data.</text>
</comment>
<evidence type="ECO:0000256" key="10">
    <source>
        <dbReference type="ARBA" id="ARBA00023149"/>
    </source>
</evidence>
<protein>
    <recommendedName>
        <fullName evidence="16">Cyclic nucleotide-binding domain-containing protein</fullName>
    </recommendedName>
</protein>
<dbReference type="CDD" id="cd00038">
    <property type="entry name" value="CAP_ED"/>
    <property type="match status" value="1"/>
</dbReference>
<evidence type="ECO:0000256" key="14">
    <source>
        <dbReference type="SAM" id="MobiDB-lite"/>
    </source>
</evidence>
<comment type="subcellular location">
    <subcellularLocation>
        <location evidence="1">Membrane</location>
        <topology evidence="1">Multi-pass membrane protein</topology>
    </subcellularLocation>
</comment>
<dbReference type="InterPro" id="IPR050866">
    <property type="entry name" value="CNG_cation_channel"/>
</dbReference>
<dbReference type="GO" id="GO:0005886">
    <property type="term" value="C:plasma membrane"/>
    <property type="evidence" value="ECO:0007669"/>
    <property type="project" value="TreeGrafter"/>
</dbReference>
<dbReference type="SMART" id="SM00100">
    <property type="entry name" value="cNMP"/>
    <property type="match status" value="1"/>
</dbReference>